<dbReference type="AlphaFoldDB" id="A0A176RSF2"/>
<proteinExistence type="predicted"/>
<dbReference type="Proteomes" id="UP000076962">
    <property type="component" value="Unassembled WGS sequence"/>
</dbReference>
<dbReference type="Pfam" id="PF00072">
    <property type="entry name" value="Response_reg"/>
    <property type="match status" value="1"/>
</dbReference>
<name>A0A176RSF2_9GAMM</name>
<dbReference type="PANTHER" id="PTHR44688">
    <property type="entry name" value="DNA-BINDING TRANSCRIPTIONAL ACTIVATOR DEVR_DOSR"/>
    <property type="match status" value="1"/>
</dbReference>
<evidence type="ECO:0000256" key="4">
    <source>
        <dbReference type="ARBA" id="ARBA00023125"/>
    </source>
</evidence>
<dbReference type="PROSITE" id="PS50043">
    <property type="entry name" value="HTH_LUXR_2"/>
    <property type="match status" value="1"/>
</dbReference>
<evidence type="ECO:0000259" key="7">
    <source>
        <dbReference type="PROSITE" id="PS50043"/>
    </source>
</evidence>
<evidence type="ECO:0000313" key="9">
    <source>
        <dbReference type="EMBL" id="OAD18675.1"/>
    </source>
</evidence>
<keyword evidence="4" id="KW-0238">DNA-binding</keyword>
<keyword evidence="5" id="KW-0804">Transcription</keyword>
<evidence type="ECO:0000256" key="2">
    <source>
        <dbReference type="ARBA" id="ARBA00023012"/>
    </source>
</evidence>
<dbReference type="PANTHER" id="PTHR44688:SF16">
    <property type="entry name" value="DNA-BINDING TRANSCRIPTIONAL ACTIVATOR DEVR_DOSR"/>
    <property type="match status" value="1"/>
</dbReference>
<dbReference type="GO" id="GO:0000160">
    <property type="term" value="P:phosphorelay signal transduction system"/>
    <property type="evidence" value="ECO:0007669"/>
    <property type="project" value="UniProtKB-KW"/>
</dbReference>
<dbReference type="InterPro" id="IPR036388">
    <property type="entry name" value="WH-like_DNA-bd_sf"/>
</dbReference>
<dbReference type="Gene3D" id="1.10.10.10">
    <property type="entry name" value="Winged helix-like DNA-binding domain superfamily/Winged helix DNA-binding domain"/>
    <property type="match status" value="1"/>
</dbReference>
<feature type="domain" description="HTH luxR-type" evidence="7">
    <location>
        <begin position="138"/>
        <end position="203"/>
    </location>
</feature>
<dbReference type="InterPro" id="IPR000792">
    <property type="entry name" value="Tscrpt_reg_LuxR_C"/>
</dbReference>
<dbReference type="PROSITE" id="PS50110">
    <property type="entry name" value="RESPONSE_REGULATORY"/>
    <property type="match status" value="1"/>
</dbReference>
<comment type="caution">
    <text evidence="9">The sequence shown here is derived from an EMBL/GenBank/DDBJ whole genome shotgun (WGS) entry which is preliminary data.</text>
</comment>
<feature type="domain" description="Response regulatory" evidence="8">
    <location>
        <begin position="8"/>
        <end position="122"/>
    </location>
</feature>
<dbReference type="SUPFAM" id="SSF52172">
    <property type="entry name" value="CheY-like"/>
    <property type="match status" value="1"/>
</dbReference>
<keyword evidence="2" id="KW-0902">Two-component regulatory system</keyword>
<dbReference type="SMART" id="SM00421">
    <property type="entry name" value="HTH_LUXR"/>
    <property type="match status" value="1"/>
</dbReference>
<dbReference type="FunFam" id="3.40.50.2300:FF:000018">
    <property type="entry name" value="DNA-binding transcriptional regulator NtrC"/>
    <property type="match status" value="1"/>
</dbReference>
<dbReference type="GO" id="GO:0003677">
    <property type="term" value="F:DNA binding"/>
    <property type="evidence" value="ECO:0007669"/>
    <property type="project" value="UniProtKB-KW"/>
</dbReference>
<evidence type="ECO:0000256" key="1">
    <source>
        <dbReference type="ARBA" id="ARBA00022553"/>
    </source>
</evidence>
<accession>A0A176RSF2</accession>
<sequence>MIYDKKNTVFIVEDNDDAREALCFLFESVRLKTETYPSADEFLKHYDPERLGCLIVDVRLPGISGLELHQELNAQNALIPIIIITAHADVPMAVRAMKAGAFDFLEKPVNDELLLERVRQAIEYDKRRRQEECKRQQLLERLEQLTPREYEVMKKLLVGKSTKVIAYELKISHKTVESHRGQIMKKMQAKNVAELVRIGMGCERTNIVNKNIYKC</sequence>
<feature type="modified residue" description="4-aspartylphosphate" evidence="6">
    <location>
        <position position="57"/>
    </location>
</feature>
<dbReference type="InterPro" id="IPR011006">
    <property type="entry name" value="CheY-like_superfamily"/>
</dbReference>
<dbReference type="CDD" id="cd06170">
    <property type="entry name" value="LuxR_C_like"/>
    <property type="match status" value="1"/>
</dbReference>
<keyword evidence="3" id="KW-0805">Transcription regulation</keyword>
<protein>
    <submittedName>
        <fullName evidence="9">Two component LuxR family transcriptional regulator</fullName>
    </submittedName>
</protein>
<keyword evidence="10" id="KW-1185">Reference proteome</keyword>
<dbReference type="InterPro" id="IPR001789">
    <property type="entry name" value="Sig_transdc_resp-reg_receiver"/>
</dbReference>
<dbReference type="SMART" id="SM00448">
    <property type="entry name" value="REC"/>
    <property type="match status" value="1"/>
</dbReference>
<dbReference type="CDD" id="cd17537">
    <property type="entry name" value="REC_FixJ"/>
    <property type="match status" value="1"/>
</dbReference>
<organism evidence="9 10">
    <name type="scientific">Candidatus Thiomargarita nelsonii</name>
    <dbReference type="NCBI Taxonomy" id="1003181"/>
    <lineage>
        <taxon>Bacteria</taxon>
        <taxon>Pseudomonadati</taxon>
        <taxon>Pseudomonadota</taxon>
        <taxon>Gammaproteobacteria</taxon>
        <taxon>Thiotrichales</taxon>
        <taxon>Thiotrichaceae</taxon>
        <taxon>Thiomargarita</taxon>
    </lineage>
</organism>
<dbReference type="GO" id="GO:0006355">
    <property type="term" value="P:regulation of DNA-templated transcription"/>
    <property type="evidence" value="ECO:0007669"/>
    <property type="project" value="InterPro"/>
</dbReference>
<reference evidence="9 10" key="1">
    <citation type="submission" date="2016-05" db="EMBL/GenBank/DDBJ databases">
        <title>Single-cell genome of chain-forming Candidatus Thiomargarita nelsonii and comparison to other large sulfur-oxidizing bacteria.</title>
        <authorList>
            <person name="Winkel M."/>
            <person name="Salman V."/>
            <person name="Woyke T."/>
            <person name="Schulz-Vogt H."/>
            <person name="Richter M."/>
            <person name="Flood B."/>
            <person name="Bailey J."/>
            <person name="Amann R."/>
            <person name="Mussmann M."/>
        </authorList>
    </citation>
    <scope>NUCLEOTIDE SEQUENCE [LARGE SCALE GENOMIC DNA]</scope>
    <source>
        <strain evidence="9 10">THI036</strain>
    </source>
</reference>
<dbReference type="Gene3D" id="3.40.50.2300">
    <property type="match status" value="1"/>
</dbReference>
<evidence type="ECO:0000256" key="6">
    <source>
        <dbReference type="PROSITE-ProRule" id="PRU00169"/>
    </source>
</evidence>
<evidence type="ECO:0000256" key="5">
    <source>
        <dbReference type="ARBA" id="ARBA00023163"/>
    </source>
</evidence>
<gene>
    <name evidence="9" type="ORF">THIOM_005719</name>
</gene>
<evidence type="ECO:0000259" key="8">
    <source>
        <dbReference type="PROSITE" id="PS50110"/>
    </source>
</evidence>
<evidence type="ECO:0000256" key="3">
    <source>
        <dbReference type="ARBA" id="ARBA00023015"/>
    </source>
</evidence>
<dbReference type="EMBL" id="LUTY01003135">
    <property type="protein sequence ID" value="OAD18675.1"/>
    <property type="molecule type" value="Genomic_DNA"/>
</dbReference>
<dbReference type="Pfam" id="PF00196">
    <property type="entry name" value="GerE"/>
    <property type="match status" value="1"/>
</dbReference>
<evidence type="ECO:0000313" key="10">
    <source>
        <dbReference type="Proteomes" id="UP000076962"/>
    </source>
</evidence>
<dbReference type="PRINTS" id="PR00038">
    <property type="entry name" value="HTHLUXR"/>
</dbReference>
<keyword evidence="1 6" id="KW-0597">Phosphoprotein</keyword>